<dbReference type="InterPro" id="IPR002508">
    <property type="entry name" value="MurNAc-LAA_cat"/>
</dbReference>
<evidence type="ECO:0000256" key="2">
    <source>
        <dbReference type="SAM" id="MobiDB-lite"/>
    </source>
</evidence>
<dbReference type="EMBL" id="JAEPRJ010000001">
    <property type="protein sequence ID" value="MBK5897111.1"/>
    <property type="molecule type" value="Genomic_DNA"/>
</dbReference>
<evidence type="ECO:0000313" key="5">
    <source>
        <dbReference type="EMBL" id="MBK5897111.1"/>
    </source>
</evidence>
<evidence type="ECO:0000259" key="4">
    <source>
        <dbReference type="SMART" id="SM00646"/>
    </source>
</evidence>
<feature type="transmembrane region" description="Helical" evidence="3">
    <location>
        <begin position="12"/>
        <end position="31"/>
    </location>
</feature>
<name>A0ABS1IZ02_9FIRM</name>
<dbReference type="Pfam" id="PF01520">
    <property type="entry name" value="Amidase_3"/>
    <property type="match status" value="1"/>
</dbReference>
<keyword evidence="1" id="KW-0378">Hydrolase</keyword>
<evidence type="ECO:0000256" key="1">
    <source>
        <dbReference type="ARBA" id="ARBA00022801"/>
    </source>
</evidence>
<dbReference type="PANTHER" id="PTHR30404:SF0">
    <property type="entry name" value="N-ACETYLMURAMOYL-L-ALANINE AMIDASE AMIC"/>
    <property type="match status" value="1"/>
</dbReference>
<comment type="caution">
    <text evidence="5">The sequence shown here is derived from an EMBL/GenBank/DDBJ whole genome shotgun (WGS) entry which is preliminary data.</text>
</comment>
<keyword evidence="6" id="KW-1185">Reference proteome</keyword>
<feature type="domain" description="MurNAc-LAA" evidence="4">
    <location>
        <begin position="299"/>
        <end position="421"/>
    </location>
</feature>
<dbReference type="SMART" id="SM00646">
    <property type="entry name" value="Ami_3"/>
    <property type="match status" value="1"/>
</dbReference>
<gene>
    <name evidence="5" type="ORF">JJN12_04830</name>
</gene>
<keyword evidence="3" id="KW-1133">Transmembrane helix</keyword>
<keyword evidence="3" id="KW-0472">Membrane</keyword>
<dbReference type="SUPFAM" id="SSF53187">
    <property type="entry name" value="Zn-dependent exopeptidases"/>
    <property type="match status" value="1"/>
</dbReference>
<dbReference type="CDD" id="cd02696">
    <property type="entry name" value="MurNAc-LAA"/>
    <property type="match status" value="1"/>
</dbReference>
<dbReference type="Proteomes" id="UP000604730">
    <property type="component" value="Unassembled WGS sequence"/>
</dbReference>
<evidence type="ECO:0000256" key="3">
    <source>
        <dbReference type="SAM" id="Phobius"/>
    </source>
</evidence>
<protein>
    <submittedName>
        <fullName evidence="5">N-acetylmuramoyl-L-alanine amidase</fullName>
    </submittedName>
</protein>
<keyword evidence="3" id="KW-0812">Transmembrane</keyword>
<proteinExistence type="predicted"/>
<feature type="region of interest" description="Disordered" evidence="2">
    <location>
        <begin position="164"/>
        <end position="188"/>
    </location>
</feature>
<feature type="compositionally biased region" description="Basic and acidic residues" evidence="2">
    <location>
        <begin position="166"/>
        <end position="183"/>
    </location>
</feature>
<reference evidence="5 6" key="1">
    <citation type="submission" date="2021-01" db="EMBL/GenBank/DDBJ databases">
        <title>Isolation and description of Catonella massiliensis sp. nov., a novel Catonella species, isolated from a stable periodontitis subject.</title>
        <authorList>
            <person name="Antezack A."/>
            <person name="Boxberger M."/>
            <person name="La Scola B."/>
            <person name="Monnet-Corti V."/>
        </authorList>
    </citation>
    <scope>NUCLEOTIDE SEQUENCE [LARGE SCALE GENOMIC DNA]</scope>
    <source>
        <strain evidence="5 6">Marseille-Q4567</strain>
    </source>
</reference>
<organism evidence="5 6">
    <name type="scientific">Catonella massiliensis</name>
    <dbReference type="NCBI Taxonomy" id="2799636"/>
    <lineage>
        <taxon>Bacteria</taxon>
        <taxon>Bacillati</taxon>
        <taxon>Bacillota</taxon>
        <taxon>Clostridia</taxon>
        <taxon>Lachnospirales</taxon>
        <taxon>Lachnospiraceae</taxon>
        <taxon>Catonella</taxon>
    </lineage>
</organism>
<dbReference type="RefSeq" id="WP_208428618.1">
    <property type="nucleotide sequence ID" value="NZ_JAEPRJ010000001.1"/>
</dbReference>
<evidence type="ECO:0000313" key="6">
    <source>
        <dbReference type="Proteomes" id="UP000604730"/>
    </source>
</evidence>
<dbReference type="PANTHER" id="PTHR30404">
    <property type="entry name" value="N-ACETYLMURAMOYL-L-ALANINE AMIDASE"/>
    <property type="match status" value="1"/>
</dbReference>
<sequence>MNSKDKKKELRKITAAGVSIMTVALLFSSIFSGNKVERTTLWAKPFEVHDSIAAIDETHIEIENDDTALAGEFEKAEAGFVFDREKMPENYVVIPKQDSEDGLAMISDEYNYRTVYLDIRDKSKNFYSTSSVVRYNKSEKFTGEPVGQVFPPYLMAFINGEAEPSENDREAYDKYEKENKNQDESPDPVANIKIERKDKDVTRFVLTFNRLYVPELFEDDDNYYISLRRPKDVYKKILVIDLGHGGKDAGTFSGDSKVYEKDTVLKFGLKLKALFDKQDDIKVYYTRLTDTFLYRRTRIDLANGLDADFFLSIHNNNYTVMGSPVDFNAVRGTEIHYNEKIKDTKVSSKQFASLILESICSVLKTKNRGVVEGSGYYVLGHTNMPSALVEIGYLTNKDDLKIIQNNKKMTACAEAVYKAIVQAFKENEE</sequence>
<dbReference type="Gene3D" id="3.40.630.40">
    <property type="entry name" value="Zn-dependent exopeptidases"/>
    <property type="match status" value="1"/>
</dbReference>
<accession>A0ABS1IZ02</accession>
<dbReference type="InterPro" id="IPR050695">
    <property type="entry name" value="N-acetylmuramoyl_amidase_3"/>
</dbReference>